<keyword evidence="3" id="KW-1185">Reference proteome</keyword>
<dbReference type="RefSeq" id="WP_128785869.1">
    <property type="nucleotide sequence ID" value="NZ_RJLM01000013.1"/>
</dbReference>
<dbReference type="Pfam" id="PF09836">
    <property type="entry name" value="DUF2063"/>
    <property type="match status" value="1"/>
</dbReference>
<protein>
    <submittedName>
        <fullName evidence="2">DUF2063 domain-containing protein</fullName>
    </submittedName>
</protein>
<evidence type="ECO:0000313" key="3">
    <source>
        <dbReference type="Proteomes" id="UP000287563"/>
    </source>
</evidence>
<reference evidence="2 3" key="1">
    <citation type="submission" date="2018-11" db="EMBL/GenBank/DDBJ databases">
        <title>Photobacterium sp. BEI247 sp. nov., a marine bacterium isolated from Yongle Blue Hole in the South China Sea.</title>
        <authorList>
            <person name="Wang X."/>
        </authorList>
    </citation>
    <scope>NUCLEOTIDE SEQUENCE [LARGE SCALE GENOMIC DNA]</scope>
    <source>
        <strain evidence="3">BEI247</strain>
    </source>
</reference>
<evidence type="ECO:0000259" key="1">
    <source>
        <dbReference type="Pfam" id="PF09836"/>
    </source>
</evidence>
<gene>
    <name evidence="2" type="ORF">EDI28_21280</name>
</gene>
<dbReference type="InterPro" id="IPR044922">
    <property type="entry name" value="DUF2063_N_sf"/>
</dbReference>
<evidence type="ECO:0000313" key="2">
    <source>
        <dbReference type="EMBL" id="RWX53576.1"/>
    </source>
</evidence>
<comment type="caution">
    <text evidence="2">The sequence shown here is derived from an EMBL/GenBank/DDBJ whole genome shotgun (WGS) entry which is preliminary data.</text>
</comment>
<dbReference type="Proteomes" id="UP000287563">
    <property type="component" value="Unassembled WGS sequence"/>
</dbReference>
<feature type="domain" description="Putative DNA-binding" evidence="1">
    <location>
        <begin position="15"/>
        <end position="104"/>
    </location>
</feature>
<proteinExistence type="predicted"/>
<organism evidence="2 3">
    <name type="scientific">Photobacterium chitinilyticum</name>
    <dbReference type="NCBI Taxonomy" id="2485123"/>
    <lineage>
        <taxon>Bacteria</taxon>
        <taxon>Pseudomonadati</taxon>
        <taxon>Pseudomonadota</taxon>
        <taxon>Gammaproteobacteria</taxon>
        <taxon>Vibrionales</taxon>
        <taxon>Vibrionaceae</taxon>
        <taxon>Photobacterium</taxon>
    </lineage>
</organism>
<accession>A0A444JKF3</accession>
<dbReference type="Gene3D" id="1.10.150.690">
    <property type="entry name" value="DUF2063"/>
    <property type="match status" value="1"/>
</dbReference>
<sequence>MGSSSPPDSDNALHQLQQDFAAALHYQPSTVTAEIANGQFPAEQLIQIYRNNFIISLSEILEVVYPCVKAVVGEECFGQIARQHVLTHPLQQGDVSHYGQGLCDTICNQPELVAAVSYLADLARLEWYLDRAAHAPAIDCQFPFYKLQQLTEANLPQLRLEVPEPTFCIDSDYPVATIWQMITDNAIEEINLNQPESAVIQRRPNQTIVLNTHPGATGLVRLSQQHGCLGEASEEMLAMLGELVQQHIFSDIQGLPEGE</sequence>
<dbReference type="OrthoDB" id="4146344at2"/>
<name>A0A444JKF3_9GAMM</name>
<dbReference type="InterPro" id="IPR018640">
    <property type="entry name" value="DUF2063"/>
</dbReference>
<dbReference type="AlphaFoldDB" id="A0A444JKF3"/>
<dbReference type="EMBL" id="RJLM01000013">
    <property type="protein sequence ID" value="RWX53576.1"/>
    <property type="molecule type" value="Genomic_DNA"/>
</dbReference>